<keyword evidence="10" id="KW-1185">Reference proteome</keyword>
<dbReference type="PANTHER" id="PTHR45690:SF3">
    <property type="entry name" value="NACHT DOMAIN-CONTAINING PROTEIN"/>
    <property type="match status" value="1"/>
</dbReference>
<dbReference type="InterPro" id="IPR001611">
    <property type="entry name" value="Leu-rich_rpt"/>
</dbReference>
<reference evidence="9" key="1">
    <citation type="submission" date="2025-08" db="UniProtKB">
        <authorList>
            <consortium name="Ensembl"/>
        </authorList>
    </citation>
    <scope>IDENTIFICATION</scope>
</reference>
<keyword evidence="4" id="KW-0547">Nucleotide-binding</keyword>
<dbReference type="InterPro" id="IPR041075">
    <property type="entry name" value="NOD1/2_WH"/>
</dbReference>
<dbReference type="Pfam" id="PF05729">
    <property type="entry name" value="NACHT"/>
    <property type="match status" value="1"/>
</dbReference>
<evidence type="ECO:0000256" key="4">
    <source>
        <dbReference type="ARBA" id="ARBA00022741"/>
    </source>
</evidence>
<dbReference type="GO" id="GO:0045345">
    <property type="term" value="P:positive regulation of MHC class I biosynthetic process"/>
    <property type="evidence" value="ECO:0007669"/>
    <property type="project" value="TreeGrafter"/>
</dbReference>
<evidence type="ECO:0000313" key="9">
    <source>
        <dbReference type="Ensembl" id="ENSCATP00000021782.1"/>
    </source>
</evidence>
<evidence type="ECO:0000259" key="7">
    <source>
        <dbReference type="Pfam" id="PF17776"/>
    </source>
</evidence>
<dbReference type="GO" id="GO:0005524">
    <property type="term" value="F:ATP binding"/>
    <property type="evidence" value="ECO:0007669"/>
    <property type="project" value="UniProtKB-KW"/>
</dbReference>
<evidence type="ECO:0000313" key="10">
    <source>
        <dbReference type="Proteomes" id="UP000233060"/>
    </source>
</evidence>
<dbReference type="GO" id="GO:0005737">
    <property type="term" value="C:cytoplasm"/>
    <property type="evidence" value="ECO:0007669"/>
    <property type="project" value="TreeGrafter"/>
</dbReference>
<dbReference type="AlphaFoldDB" id="A0A2K5M9E1"/>
<dbReference type="Gene3D" id="3.80.10.10">
    <property type="entry name" value="Ribonuclease Inhibitor"/>
    <property type="match status" value="2"/>
</dbReference>
<keyword evidence="2" id="KW-0433">Leucine-rich repeat</keyword>
<dbReference type="Proteomes" id="UP000233060">
    <property type="component" value="Unassembled WGS sequence"/>
</dbReference>
<feature type="domain" description="NACHT LRR and PYD" evidence="7">
    <location>
        <begin position="347"/>
        <end position="444"/>
    </location>
</feature>
<dbReference type="InterPro" id="IPR032675">
    <property type="entry name" value="LRR_dom_sf"/>
</dbReference>
<dbReference type="STRING" id="9531.ENSCATP00000021782"/>
<evidence type="ECO:0000256" key="5">
    <source>
        <dbReference type="ARBA" id="ARBA00022840"/>
    </source>
</evidence>
<dbReference type="FunFam" id="3.80.10.10:FF:001767">
    <property type="entry name" value="NACHT, LRR and PYD domains-containing protein 12 isoform X2"/>
    <property type="match status" value="1"/>
</dbReference>
<feature type="domain" description="NACHT" evidence="6">
    <location>
        <begin position="115"/>
        <end position="211"/>
    </location>
</feature>
<keyword evidence="5" id="KW-0067">ATP-binding</keyword>
<reference evidence="9" key="2">
    <citation type="submission" date="2025-09" db="UniProtKB">
        <authorList>
            <consortium name="Ensembl"/>
        </authorList>
    </citation>
    <scope>IDENTIFICATION</scope>
</reference>
<dbReference type="SMART" id="SM00368">
    <property type="entry name" value="LRR_RI"/>
    <property type="match status" value="10"/>
</dbReference>
<dbReference type="Pfam" id="PF17779">
    <property type="entry name" value="WHD_NOD2"/>
    <property type="match status" value="1"/>
</dbReference>
<keyword evidence="3" id="KW-0677">Repeat</keyword>
<comment type="similarity">
    <text evidence="1">Belongs to the NLRP family.</text>
</comment>
<evidence type="ECO:0000259" key="6">
    <source>
        <dbReference type="Pfam" id="PF05729"/>
    </source>
</evidence>
<evidence type="ECO:0000259" key="8">
    <source>
        <dbReference type="Pfam" id="PF17779"/>
    </source>
</evidence>
<dbReference type="GO" id="GO:0043124">
    <property type="term" value="P:negative regulation of canonical NF-kappaB signal transduction"/>
    <property type="evidence" value="ECO:0007669"/>
    <property type="project" value="TreeGrafter"/>
</dbReference>
<dbReference type="SUPFAM" id="SSF52047">
    <property type="entry name" value="RNI-like"/>
    <property type="match status" value="3"/>
</dbReference>
<dbReference type="Ensembl" id="ENSCATT00000045985.1">
    <property type="protein sequence ID" value="ENSCATP00000021782.1"/>
    <property type="gene ID" value="ENSCATG00000034585.1"/>
</dbReference>
<protein>
    <recommendedName>
        <fullName evidence="11">NACHT domain-containing protein</fullName>
    </recommendedName>
</protein>
<accession>A0A2K5M9E1</accession>
<dbReference type="GeneTree" id="ENSGT00940000164181"/>
<dbReference type="PANTHER" id="PTHR45690">
    <property type="entry name" value="NACHT, LRR AND PYD DOMAINS-CONTAINING PROTEIN 12"/>
    <property type="match status" value="1"/>
</dbReference>
<dbReference type="InterPro" id="IPR050637">
    <property type="entry name" value="NLRP_innate_immun_reg"/>
</dbReference>
<feature type="domain" description="NOD1/2 winged helix" evidence="8">
    <location>
        <begin position="290"/>
        <end position="345"/>
    </location>
</feature>
<dbReference type="Pfam" id="PF13516">
    <property type="entry name" value="LRR_6"/>
    <property type="match status" value="4"/>
</dbReference>
<dbReference type="Bgee" id="ENSCATG00000034585">
    <property type="expression patterns" value="Expressed in frontal cortex and 2 other cell types or tissues"/>
</dbReference>
<name>A0A2K5M9E1_CERAT</name>
<evidence type="ECO:0000256" key="3">
    <source>
        <dbReference type="ARBA" id="ARBA00022737"/>
    </source>
</evidence>
<evidence type="ECO:0000256" key="1">
    <source>
        <dbReference type="ARBA" id="ARBA00008665"/>
    </source>
</evidence>
<dbReference type="Gene3D" id="3.40.50.300">
    <property type="entry name" value="P-loop containing nucleotide triphosphate hydrolases"/>
    <property type="match status" value="1"/>
</dbReference>
<evidence type="ECO:0008006" key="11">
    <source>
        <dbReference type="Google" id="ProtNLM"/>
    </source>
</evidence>
<sequence length="915" mass="102873">MNNQKKRKYMELACTWSLLSGENDYWEIFRRHLKEKYLKIGVDKCYHHGKHIESQLLLIKDHGISEETPCEIPQQDHFIDMEHVFDPSEEGSSSSRTVVLQGCAGTGKQLWCTSSCLEICHIANLSAADLITNTFQDINGPILDTILIYPEKILFILDGFPELQGPVGDQEEDLSVHPQERKPVEGLLCSFVRKKLLPDSSLLITARPTTMKLHSVKTTYPGRDLTNEDLDFMSSLPIVSWMICSVLQSQGDGDRTLLRSLQTMTDVYLFYFSKCLKTLTGISVWEGQSCLWGLCCLAAEGLQNHQVLFAVSDLRRHGIGVCDTNYIFLSRFLKKAEGAVSVYTFLHFSFQEFLTAVFHALKNDNSWIFFFLSSFSSLMMQFLFGLLHKEKGKAVETTFGIKLSPGLREGLLKWTEREIKDKASRLQIEPVDLFHCLYEIQEEENHLLGFEEEERASTFVPLALTLNQSFQLCSLPVSQLHLLCQGLRNPCSSCGRDLSLVFETNQHLTDLEFVKNTLEDSGMKLLCEGLKQPNCQDNLLFDTLILGVNFYFSAVLSTNQWLTELEFSETKLEASALKLLCEGLKDTNCKLQKLKLCASLLPEGSEAVCRYLSCVLICNPDLTELDPSENPLGDIGVKYLCVGLRHSNYKVEKLDLSTCHSTDASCVELSSFLQVSQALKELFVFADVLGDTGVQHLCEGLQHTKGIIENLLSEYSLSAACCEPLAQVLSSTRSLTRLILINNKIEDMGLKLLCEGLKQPDCHLKDLALWTCHLSGACCQDLCNALYTNEHLRDLDFSDNALGDEGMRVLCEGLKCPCCKLQTLWLAECHLTDACCGALASVLNRDENLTLLDLSGNDLKDFGVQMLCDALIHPICKLQTFYLDTDPLREDAFRKMEVLKMSKPGITCCLRECLI</sequence>
<dbReference type="Pfam" id="PF17776">
    <property type="entry name" value="NLRC4_HD2"/>
    <property type="match status" value="1"/>
</dbReference>
<dbReference type="GO" id="GO:0050728">
    <property type="term" value="P:negative regulation of inflammatory response"/>
    <property type="evidence" value="ECO:0007669"/>
    <property type="project" value="TreeGrafter"/>
</dbReference>
<dbReference type="OMA" id="EICHIAN"/>
<organism evidence="9 10">
    <name type="scientific">Cercocebus atys</name>
    <name type="common">Sooty mangabey</name>
    <name type="synonym">Cercocebus torquatus atys</name>
    <dbReference type="NCBI Taxonomy" id="9531"/>
    <lineage>
        <taxon>Eukaryota</taxon>
        <taxon>Metazoa</taxon>
        <taxon>Chordata</taxon>
        <taxon>Craniata</taxon>
        <taxon>Vertebrata</taxon>
        <taxon>Euteleostomi</taxon>
        <taxon>Mammalia</taxon>
        <taxon>Eutheria</taxon>
        <taxon>Euarchontoglires</taxon>
        <taxon>Primates</taxon>
        <taxon>Haplorrhini</taxon>
        <taxon>Catarrhini</taxon>
        <taxon>Cercopithecidae</taxon>
        <taxon>Cercopithecinae</taxon>
        <taxon>Cercocebus</taxon>
    </lineage>
</organism>
<dbReference type="InterPro" id="IPR007111">
    <property type="entry name" value="NACHT_NTPase"/>
</dbReference>
<proteinExistence type="inferred from homology"/>
<evidence type="ECO:0000256" key="2">
    <source>
        <dbReference type="ARBA" id="ARBA00022614"/>
    </source>
</evidence>
<dbReference type="InterPro" id="IPR041267">
    <property type="entry name" value="NLRP_HD2"/>
</dbReference>
<dbReference type="GO" id="GO:0071345">
    <property type="term" value="P:cellular response to cytokine stimulus"/>
    <property type="evidence" value="ECO:0007669"/>
    <property type="project" value="TreeGrafter"/>
</dbReference>
<dbReference type="InterPro" id="IPR027417">
    <property type="entry name" value="P-loop_NTPase"/>
</dbReference>